<dbReference type="InterPro" id="IPR050445">
    <property type="entry name" value="Bact_polysacc_biosynth/exp"/>
</dbReference>
<dbReference type="Proteomes" id="UP001162811">
    <property type="component" value="Unassembled WGS sequence"/>
</dbReference>
<gene>
    <name evidence="9" type="ORF">NG900_04585</name>
</gene>
<sequence>MFFAGAGGAAHMMPSASGTRRALLDHAGWIIGAGVAGAVIAWLVAIGRPEVYSASALVQVLQPGESGAQRVAALASPAGNASPAVSIDTGMLRSRAVVAPVVERLHLDISAVPVRAPFLGAMAARFATPGRLAGPWPASLGYAWGGEQIAVERLTVPARLINVPLTLEVLPGNAYRIEDQDRPLLEGVVGTKAESNGISMLVARIDARPGTRFTVTRHDLLQTVDSVADTLRIDTGSKNTGTVGIAWVGPDAAVAAALVNGITQSFIDAQAAQRRDDTAATQAYLLSEMPRVKAELERAEAALTRYRSHSGSMQPSQDAQSYLTGSMDYQRQIALLKLERTKLLQRFTEEANEVKTVDSQIQQMIRERRDMDARLQSMPATERESVALTRDVKVAEDMYMTLRNKAEQLSLSQLDRTGQVRVLDAALVPVQPVGMGPWPMTSGGGLIGICLAMACITVRQRMKPTLDTVNDAELRLGLPMLGDVVFSQEQAELERLVDARQHSVYGQLNAAGLLERPGPGHAVVTHGERAGSNEQDPDSAERLLRLGLHDQFLLARNAPHSMAVEELRSVRAALHFTLRGTRDKVLAITSPTAGAGKTFVSVNLAVLFAEAGQRVLLVDADLRRGKVASWFDLPADVGLAEVLAGHAPLSEAMQPTVVPGLSVLPAGTHPTNPSELLMHPAMEACMQACKERFDLVLFDTSPVLAVADATFVANLAGATLLVLRADTTLPAQVDETLKRLGRADARMLGGILNGVRPRRSNQADYRNMNPYLGMPLAATPVPRLERTVAAESGHA</sequence>
<keyword evidence="6" id="KW-1133">Transmembrane helix</keyword>
<evidence type="ECO:0000256" key="3">
    <source>
        <dbReference type="ARBA" id="ARBA00022777"/>
    </source>
</evidence>
<keyword evidence="2" id="KW-0547">Nucleotide-binding</keyword>
<keyword evidence="1 9" id="KW-0808">Transferase</keyword>
<keyword evidence="6" id="KW-0472">Membrane</keyword>
<dbReference type="EMBL" id="JAMXHT010000002">
    <property type="protein sequence ID" value="MCO5397475.1"/>
    <property type="molecule type" value="Genomic_DNA"/>
</dbReference>
<dbReference type="NCBIfam" id="TIGR01007">
    <property type="entry name" value="eps_fam"/>
    <property type="match status" value="1"/>
</dbReference>
<evidence type="ECO:0000256" key="2">
    <source>
        <dbReference type="ARBA" id="ARBA00022741"/>
    </source>
</evidence>
<dbReference type="Pfam" id="PF23607">
    <property type="entry name" value="WZC_N"/>
    <property type="match status" value="1"/>
</dbReference>
<evidence type="ECO:0000256" key="1">
    <source>
        <dbReference type="ARBA" id="ARBA00022679"/>
    </source>
</evidence>
<keyword evidence="5" id="KW-0829">Tyrosine-protein kinase</keyword>
<dbReference type="InterPro" id="IPR025669">
    <property type="entry name" value="AAA_dom"/>
</dbReference>
<reference evidence="9" key="2">
    <citation type="journal article" date="2023" name="Front. Microbiol.">
        <title>Ralstonia chuxiongensis sp. nov., Ralstonia mojiangensis sp. nov., and Ralstonia soli sp. nov., isolated from tobacco fields, are three novel species in the family Burkholderiaceae.</title>
        <authorList>
            <person name="Lu C.H."/>
            <person name="Zhang Y.Y."/>
            <person name="Jiang N."/>
            <person name="Chen W."/>
            <person name="Shao X."/>
            <person name="Zhao Z.M."/>
            <person name="Lu W.L."/>
            <person name="Hu X."/>
            <person name="Xi Y.X."/>
            <person name="Zou S.Y."/>
            <person name="Wei Q.J."/>
            <person name="Lin Z.L."/>
            <person name="Gong L."/>
            <person name="Gai X.T."/>
            <person name="Zhang L.Q."/>
            <person name="Li J.Y."/>
            <person name="Jin Y."/>
            <person name="Xia Z.Y."/>
        </authorList>
    </citation>
    <scope>NUCLEOTIDE SEQUENCE</scope>
    <source>
        <strain evidence="9">21MJYT02-11</strain>
    </source>
</reference>
<dbReference type="PANTHER" id="PTHR32309:SF32">
    <property type="entry name" value="TYROSINE-PROTEIN KINASE ETK-RELATED"/>
    <property type="match status" value="1"/>
</dbReference>
<evidence type="ECO:0000313" key="9">
    <source>
        <dbReference type="EMBL" id="MCO5397475.1"/>
    </source>
</evidence>
<keyword evidence="4" id="KW-0067">ATP-binding</keyword>
<dbReference type="GO" id="GO:0004715">
    <property type="term" value="F:non-membrane spanning protein tyrosine kinase activity"/>
    <property type="evidence" value="ECO:0007669"/>
    <property type="project" value="UniProtKB-EC"/>
</dbReference>
<dbReference type="RefSeq" id="WP_252677208.1">
    <property type="nucleotide sequence ID" value="NZ_JAMXHT010000002.1"/>
</dbReference>
<accession>A0ABT1AGE9</accession>
<dbReference type="Pfam" id="PF13807">
    <property type="entry name" value="GNVR"/>
    <property type="match status" value="1"/>
</dbReference>
<evidence type="ECO:0000256" key="6">
    <source>
        <dbReference type="SAM" id="Phobius"/>
    </source>
</evidence>
<dbReference type="InterPro" id="IPR032807">
    <property type="entry name" value="GNVR"/>
</dbReference>
<evidence type="ECO:0000256" key="5">
    <source>
        <dbReference type="ARBA" id="ARBA00023137"/>
    </source>
</evidence>
<reference evidence="9" key="1">
    <citation type="submission" date="2022-06" db="EMBL/GenBank/DDBJ databases">
        <authorList>
            <person name="Lu C.-H."/>
        </authorList>
    </citation>
    <scope>NUCLEOTIDE SEQUENCE</scope>
    <source>
        <strain evidence="9">21MJYT02-11</strain>
    </source>
</reference>
<organism evidence="9 10">
    <name type="scientific">Ralstonia soli</name>
    <dbReference type="NCBI Taxonomy" id="2953896"/>
    <lineage>
        <taxon>Bacteria</taxon>
        <taxon>Pseudomonadati</taxon>
        <taxon>Pseudomonadota</taxon>
        <taxon>Betaproteobacteria</taxon>
        <taxon>Burkholderiales</taxon>
        <taxon>Burkholderiaceae</taxon>
        <taxon>Ralstonia</taxon>
    </lineage>
</organism>
<dbReference type="Gene3D" id="3.40.50.300">
    <property type="entry name" value="P-loop containing nucleotide triphosphate hydrolases"/>
    <property type="match status" value="1"/>
</dbReference>
<evidence type="ECO:0000313" key="10">
    <source>
        <dbReference type="Proteomes" id="UP001162811"/>
    </source>
</evidence>
<feature type="transmembrane region" description="Helical" evidence="6">
    <location>
        <begin position="28"/>
        <end position="46"/>
    </location>
</feature>
<dbReference type="PANTHER" id="PTHR32309">
    <property type="entry name" value="TYROSINE-PROTEIN KINASE"/>
    <property type="match status" value="1"/>
</dbReference>
<evidence type="ECO:0000256" key="4">
    <source>
        <dbReference type="ARBA" id="ARBA00022840"/>
    </source>
</evidence>
<feature type="domain" description="AAA" evidence="7">
    <location>
        <begin position="584"/>
        <end position="707"/>
    </location>
</feature>
<keyword evidence="6" id="KW-0812">Transmembrane</keyword>
<dbReference type="SUPFAM" id="SSF52540">
    <property type="entry name" value="P-loop containing nucleoside triphosphate hydrolases"/>
    <property type="match status" value="1"/>
</dbReference>
<dbReference type="Pfam" id="PF13614">
    <property type="entry name" value="AAA_31"/>
    <property type="match status" value="1"/>
</dbReference>
<evidence type="ECO:0000259" key="7">
    <source>
        <dbReference type="Pfam" id="PF13614"/>
    </source>
</evidence>
<dbReference type="CDD" id="cd05387">
    <property type="entry name" value="BY-kinase"/>
    <property type="match status" value="1"/>
</dbReference>
<proteinExistence type="predicted"/>
<protein>
    <submittedName>
        <fullName evidence="9">Polysaccharide biosynthesis tyrosine autokinase</fullName>
        <ecNumber evidence="9">2.7.10.2</ecNumber>
    </submittedName>
</protein>
<dbReference type="EC" id="2.7.10.2" evidence="9"/>
<feature type="domain" description="Tyrosine-protein kinase G-rich" evidence="8">
    <location>
        <begin position="381"/>
        <end position="460"/>
    </location>
</feature>
<keyword evidence="3" id="KW-0418">Kinase</keyword>
<dbReference type="InterPro" id="IPR005702">
    <property type="entry name" value="Wzc-like_C"/>
</dbReference>
<name>A0ABT1AGE9_9RALS</name>
<comment type="caution">
    <text evidence="9">The sequence shown here is derived from an EMBL/GenBank/DDBJ whole genome shotgun (WGS) entry which is preliminary data.</text>
</comment>
<dbReference type="InterPro" id="IPR027417">
    <property type="entry name" value="P-loop_NTPase"/>
</dbReference>
<keyword evidence="10" id="KW-1185">Reference proteome</keyword>
<evidence type="ECO:0000259" key="8">
    <source>
        <dbReference type="Pfam" id="PF13807"/>
    </source>
</evidence>